<proteinExistence type="predicted"/>
<reference evidence="1 2" key="1">
    <citation type="submission" date="2014-04" db="EMBL/GenBank/DDBJ databases">
        <authorList>
            <consortium name="DOE Joint Genome Institute"/>
            <person name="Kuo A."/>
            <person name="Kohler A."/>
            <person name="Jargeat P."/>
            <person name="Nagy L.G."/>
            <person name="Floudas D."/>
            <person name="Copeland A."/>
            <person name="Barry K.W."/>
            <person name="Cichocki N."/>
            <person name="Veneault-Fourrey C."/>
            <person name="LaButti K."/>
            <person name="Lindquist E.A."/>
            <person name="Lipzen A."/>
            <person name="Lundell T."/>
            <person name="Morin E."/>
            <person name="Murat C."/>
            <person name="Sun H."/>
            <person name="Tunlid A."/>
            <person name="Henrissat B."/>
            <person name="Grigoriev I.V."/>
            <person name="Hibbett D.S."/>
            <person name="Martin F."/>
            <person name="Nordberg H.P."/>
            <person name="Cantor M.N."/>
            <person name="Hua S.X."/>
        </authorList>
    </citation>
    <scope>NUCLEOTIDE SEQUENCE [LARGE SCALE GENOMIC DNA]</scope>
    <source>
        <strain evidence="1 2">Ve08.2h10</strain>
    </source>
</reference>
<sequence>MFPTYDPENSAYFDQFSNSSTFSFGSSLIGAIHQTYFAPFLNATTFHLMNWFYNSSSPKSLGDLDWLVNNVILANDFDQDDLHTFSVVHEAKWLDSAHKSDRWHETSIHITLNCKSKPMEEAAAPKFTVEGPHYRKSTEVAANTFHMPPFKLFWQPDEDKPPEHIITELYTLDAMLQEHENIKGSHQESGCNLETIVATIMLWSDSTHLANFGNSALWPIYMFIGNQSKYTRSKLSLSLFATHHLAYIPKIPTFGRDMI</sequence>
<dbReference type="STRING" id="930991.A0A0D0DRU7"/>
<dbReference type="HOGENOM" id="CLU_042836_0_0_1"/>
<dbReference type="EMBL" id="KN825618">
    <property type="protein sequence ID" value="KIK82550.1"/>
    <property type="molecule type" value="Genomic_DNA"/>
</dbReference>
<organism evidence="1 2">
    <name type="scientific">Paxillus rubicundulus Ve08.2h10</name>
    <dbReference type="NCBI Taxonomy" id="930991"/>
    <lineage>
        <taxon>Eukaryota</taxon>
        <taxon>Fungi</taxon>
        <taxon>Dikarya</taxon>
        <taxon>Basidiomycota</taxon>
        <taxon>Agaricomycotina</taxon>
        <taxon>Agaricomycetes</taxon>
        <taxon>Agaricomycetidae</taxon>
        <taxon>Boletales</taxon>
        <taxon>Paxilineae</taxon>
        <taxon>Paxillaceae</taxon>
        <taxon>Paxillus</taxon>
    </lineage>
</organism>
<dbReference type="Pfam" id="PF18759">
    <property type="entry name" value="Plavaka"/>
    <property type="match status" value="1"/>
</dbReference>
<dbReference type="OrthoDB" id="3208495at2759"/>
<dbReference type="AlphaFoldDB" id="A0A0D0DRU7"/>
<dbReference type="InParanoid" id="A0A0D0DRU7"/>
<evidence type="ECO:0000313" key="2">
    <source>
        <dbReference type="Proteomes" id="UP000054538"/>
    </source>
</evidence>
<evidence type="ECO:0000313" key="1">
    <source>
        <dbReference type="EMBL" id="KIK82550.1"/>
    </source>
</evidence>
<gene>
    <name evidence="1" type="ORF">PAXRUDRAFT_35549</name>
</gene>
<reference evidence="2" key="2">
    <citation type="submission" date="2015-01" db="EMBL/GenBank/DDBJ databases">
        <title>Evolutionary Origins and Diversification of the Mycorrhizal Mutualists.</title>
        <authorList>
            <consortium name="DOE Joint Genome Institute"/>
            <consortium name="Mycorrhizal Genomics Consortium"/>
            <person name="Kohler A."/>
            <person name="Kuo A."/>
            <person name="Nagy L.G."/>
            <person name="Floudas D."/>
            <person name="Copeland A."/>
            <person name="Barry K.W."/>
            <person name="Cichocki N."/>
            <person name="Veneault-Fourrey C."/>
            <person name="LaButti K."/>
            <person name="Lindquist E.A."/>
            <person name="Lipzen A."/>
            <person name="Lundell T."/>
            <person name="Morin E."/>
            <person name="Murat C."/>
            <person name="Riley R."/>
            <person name="Ohm R."/>
            <person name="Sun H."/>
            <person name="Tunlid A."/>
            <person name="Henrissat B."/>
            <person name="Grigoriev I.V."/>
            <person name="Hibbett D.S."/>
            <person name="Martin F."/>
        </authorList>
    </citation>
    <scope>NUCLEOTIDE SEQUENCE [LARGE SCALE GENOMIC DNA]</scope>
    <source>
        <strain evidence="2">Ve08.2h10</strain>
    </source>
</reference>
<name>A0A0D0DRU7_9AGAM</name>
<protein>
    <submittedName>
        <fullName evidence="1">Uncharacterized protein</fullName>
    </submittedName>
</protein>
<dbReference type="InterPro" id="IPR041078">
    <property type="entry name" value="Plavaka"/>
</dbReference>
<dbReference type="Proteomes" id="UP000054538">
    <property type="component" value="Unassembled WGS sequence"/>
</dbReference>
<keyword evidence="2" id="KW-1185">Reference proteome</keyword>
<accession>A0A0D0DRU7</accession>